<dbReference type="InterPro" id="IPR002142">
    <property type="entry name" value="Peptidase_S49"/>
</dbReference>
<dbReference type="SUPFAM" id="SSF52096">
    <property type="entry name" value="ClpP/crotonase"/>
    <property type="match status" value="1"/>
</dbReference>
<organism evidence="7 8">
    <name type="scientific">Litorilinea aerophila</name>
    <dbReference type="NCBI Taxonomy" id="1204385"/>
    <lineage>
        <taxon>Bacteria</taxon>
        <taxon>Bacillati</taxon>
        <taxon>Chloroflexota</taxon>
        <taxon>Caldilineae</taxon>
        <taxon>Caldilineales</taxon>
        <taxon>Caldilineaceae</taxon>
        <taxon>Litorilinea</taxon>
    </lineage>
</organism>
<evidence type="ECO:0000256" key="5">
    <source>
        <dbReference type="SAM" id="MobiDB-lite"/>
    </source>
</evidence>
<dbReference type="EMBL" id="VIGC01000014">
    <property type="protein sequence ID" value="TQE95357.1"/>
    <property type="molecule type" value="Genomic_DNA"/>
</dbReference>
<evidence type="ECO:0000256" key="1">
    <source>
        <dbReference type="ARBA" id="ARBA00008683"/>
    </source>
</evidence>
<name>A0A540VF31_9CHLR</name>
<comment type="similarity">
    <text evidence="1">Belongs to the peptidase S49 family.</text>
</comment>
<feature type="domain" description="Peptidase S49" evidence="6">
    <location>
        <begin position="93"/>
        <end position="132"/>
    </location>
</feature>
<sequence length="325" mass="34654">MQRTSWEYLIWAGFLLVCLVLGLGLGQWAAPQPVIGLVRFEGTIDLESAGPLIDLLEAARKDRRVAAVVLELASPGGLATSSENIFYTLLKMRQEKPVVAVIDGIAVSGGYYVAAAANRIYAPASAYVGNIGTRGPRPPDPSLAPEELSSGPYKLTGGSRFDRIRQLELVKESFLGHVVHMRQNAELNPLQVAPEVLAEARIYLGSEAVAIGLVDVEGSRSDAITGAAELAGIRRYQVVELESYLGGTAVPTPQPLDEAVQTLVETAPPDAVFLLDTRIPLPGVLEGTEVDQHLLRLRSMAPLPTSHTLPRPPESSGVAPFPAGD</sequence>
<reference evidence="7 8" key="1">
    <citation type="submission" date="2019-06" db="EMBL/GenBank/DDBJ databases">
        <title>Genome sequence of Litorilinea aerophila BAA-2444.</title>
        <authorList>
            <person name="Maclea K.S."/>
            <person name="Maurais E.G."/>
            <person name="Iannazzi L.C."/>
        </authorList>
    </citation>
    <scope>NUCLEOTIDE SEQUENCE [LARGE SCALE GENOMIC DNA]</scope>
    <source>
        <strain evidence="7 8">ATCC BAA-2444</strain>
    </source>
</reference>
<dbReference type="FunCoup" id="A0A540VF31">
    <property type="interactions" value="13"/>
</dbReference>
<keyword evidence="2" id="KW-0645">Protease</keyword>
<protein>
    <submittedName>
        <fullName evidence="7">S49 family peptidase</fullName>
    </submittedName>
</protein>
<dbReference type="PANTHER" id="PTHR42987">
    <property type="entry name" value="PEPTIDASE S49"/>
    <property type="match status" value="1"/>
</dbReference>
<dbReference type="InterPro" id="IPR029045">
    <property type="entry name" value="ClpP/crotonase-like_dom_sf"/>
</dbReference>
<accession>A0A540VF31</accession>
<evidence type="ECO:0000259" key="6">
    <source>
        <dbReference type="Pfam" id="PF01343"/>
    </source>
</evidence>
<dbReference type="AlphaFoldDB" id="A0A540VF31"/>
<keyword evidence="3" id="KW-0378">Hydrolase</keyword>
<evidence type="ECO:0000256" key="4">
    <source>
        <dbReference type="ARBA" id="ARBA00022825"/>
    </source>
</evidence>
<keyword evidence="4" id="KW-0720">Serine protease</keyword>
<dbReference type="Gene3D" id="3.90.226.10">
    <property type="entry name" value="2-enoyl-CoA Hydratase, Chain A, domain 1"/>
    <property type="match status" value="1"/>
</dbReference>
<dbReference type="Proteomes" id="UP000317371">
    <property type="component" value="Unassembled WGS sequence"/>
</dbReference>
<dbReference type="OrthoDB" id="161875at2"/>
<evidence type="ECO:0000256" key="2">
    <source>
        <dbReference type="ARBA" id="ARBA00022670"/>
    </source>
</evidence>
<dbReference type="GO" id="GO:0008236">
    <property type="term" value="F:serine-type peptidase activity"/>
    <property type="evidence" value="ECO:0007669"/>
    <property type="project" value="UniProtKB-KW"/>
</dbReference>
<dbReference type="InParanoid" id="A0A540VF31"/>
<evidence type="ECO:0000313" key="8">
    <source>
        <dbReference type="Proteomes" id="UP000317371"/>
    </source>
</evidence>
<dbReference type="Pfam" id="PF01343">
    <property type="entry name" value="Peptidase_S49"/>
    <property type="match status" value="1"/>
</dbReference>
<feature type="region of interest" description="Disordered" evidence="5">
    <location>
        <begin position="303"/>
        <end position="325"/>
    </location>
</feature>
<dbReference type="RefSeq" id="WP_141610413.1">
    <property type="nucleotide sequence ID" value="NZ_VIGC02000014.1"/>
</dbReference>
<comment type="caution">
    <text evidence="7">The sequence shown here is derived from an EMBL/GenBank/DDBJ whole genome shotgun (WGS) entry which is preliminary data.</text>
</comment>
<gene>
    <name evidence="7" type="ORF">FKZ61_12185</name>
</gene>
<evidence type="ECO:0000313" key="7">
    <source>
        <dbReference type="EMBL" id="TQE95357.1"/>
    </source>
</evidence>
<dbReference type="CDD" id="cd07023">
    <property type="entry name" value="S49_Sppa_N_C"/>
    <property type="match status" value="1"/>
</dbReference>
<dbReference type="GO" id="GO:0006508">
    <property type="term" value="P:proteolysis"/>
    <property type="evidence" value="ECO:0007669"/>
    <property type="project" value="UniProtKB-KW"/>
</dbReference>
<keyword evidence="8" id="KW-1185">Reference proteome</keyword>
<proteinExistence type="inferred from homology"/>
<evidence type="ECO:0000256" key="3">
    <source>
        <dbReference type="ARBA" id="ARBA00022801"/>
    </source>
</evidence>
<dbReference type="PANTHER" id="PTHR42987:SF4">
    <property type="entry name" value="PROTEASE SOHB-RELATED"/>
    <property type="match status" value="1"/>
</dbReference>
<dbReference type="InterPro" id="IPR047272">
    <property type="entry name" value="S49_SppA_C"/>
</dbReference>